<evidence type="ECO:0000313" key="2">
    <source>
        <dbReference type="EMBL" id="CAB4577268.1"/>
    </source>
</evidence>
<dbReference type="EMBL" id="CAEZTG010000009">
    <property type="protein sequence ID" value="CAB4555723.1"/>
    <property type="molecule type" value="Genomic_DNA"/>
</dbReference>
<proteinExistence type="predicted"/>
<name>A0A6J6D003_9ZZZZ</name>
<organism evidence="1">
    <name type="scientific">freshwater metagenome</name>
    <dbReference type="NCBI Taxonomy" id="449393"/>
    <lineage>
        <taxon>unclassified sequences</taxon>
        <taxon>metagenomes</taxon>
        <taxon>ecological metagenomes</taxon>
    </lineage>
</organism>
<protein>
    <submittedName>
        <fullName evidence="1">Unannotated protein</fullName>
    </submittedName>
</protein>
<sequence length="80" mass="9474">MHQNVTVADDRKDVDWFVGIGARQTWLRYRQPRFVLEVGTIETHQSEEATQVDWTREGVNVGRIEIEFFTQKLENLLRNV</sequence>
<dbReference type="AlphaFoldDB" id="A0A6J6D003"/>
<dbReference type="EMBL" id="CAEZTR010000045">
    <property type="protein sequence ID" value="CAB4577268.1"/>
    <property type="molecule type" value="Genomic_DNA"/>
</dbReference>
<evidence type="ECO:0000313" key="1">
    <source>
        <dbReference type="EMBL" id="CAB4555723.1"/>
    </source>
</evidence>
<reference evidence="1" key="1">
    <citation type="submission" date="2020-05" db="EMBL/GenBank/DDBJ databases">
        <authorList>
            <person name="Chiriac C."/>
            <person name="Salcher M."/>
            <person name="Ghai R."/>
            <person name="Kavagutti S V."/>
        </authorList>
    </citation>
    <scope>NUCLEOTIDE SEQUENCE</scope>
</reference>
<gene>
    <name evidence="1" type="ORF">UFOPK1603_00185</name>
    <name evidence="2" type="ORF">UFOPK1711_00906</name>
</gene>
<accession>A0A6J6D003</accession>